<proteinExistence type="predicted"/>
<keyword evidence="2" id="KW-1185">Reference proteome</keyword>
<protein>
    <submittedName>
        <fullName evidence="1">Uncharacterized protein</fullName>
    </submittedName>
</protein>
<dbReference type="OrthoDB" id="5841629at2759"/>
<accession>A0A0B1S2G5</accession>
<organism evidence="1 2">
    <name type="scientific">Oesophagostomum dentatum</name>
    <name type="common">Nodular worm</name>
    <dbReference type="NCBI Taxonomy" id="61180"/>
    <lineage>
        <taxon>Eukaryota</taxon>
        <taxon>Metazoa</taxon>
        <taxon>Ecdysozoa</taxon>
        <taxon>Nematoda</taxon>
        <taxon>Chromadorea</taxon>
        <taxon>Rhabditida</taxon>
        <taxon>Rhabditina</taxon>
        <taxon>Rhabditomorpha</taxon>
        <taxon>Strongyloidea</taxon>
        <taxon>Strongylidae</taxon>
        <taxon>Oesophagostomum</taxon>
    </lineage>
</organism>
<name>A0A0B1S2G5_OESDE</name>
<dbReference type="EMBL" id="KN610765">
    <property type="protein sequence ID" value="KHJ77435.1"/>
    <property type="molecule type" value="Genomic_DNA"/>
</dbReference>
<gene>
    <name evidence="1" type="ORF">OESDEN_22945</name>
</gene>
<dbReference type="Proteomes" id="UP000053660">
    <property type="component" value="Unassembled WGS sequence"/>
</dbReference>
<sequence>MVQKTVEPFKDVLKRQKPEVPGEPYVMQVFSNKLPRSVGDPWRGAYSKHGFWYKFHEGDKSDFEKLVALSSEQNPNEFMLNYDYVTVWENAYGKTNVRVLMAKNLSKPFFIILICFEYLNAFNA</sequence>
<reference evidence="1 2" key="1">
    <citation type="submission" date="2014-03" db="EMBL/GenBank/DDBJ databases">
        <title>Draft genome of the hookworm Oesophagostomum dentatum.</title>
        <authorList>
            <person name="Mitreva M."/>
        </authorList>
    </citation>
    <scope>NUCLEOTIDE SEQUENCE [LARGE SCALE GENOMIC DNA]</scope>
    <source>
        <strain evidence="1 2">OD-Hann</strain>
    </source>
</reference>
<evidence type="ECO:0000313" key="2">
    <source>
        <dbReference type="Proteomes" id="UP000053660"/>
    </source>
</evidence>
<evidence type="ECO:0000313" key="1">
    <source>
        <dbReference type="EMBL" id="KHJ77435.1"/>
    </source>
</evidence>
<dbReference type="AlphaFoldDB" id="A0A0B1S2G5"/>